<evidence type="ECO:0000313" key="1">
    <source>
        <dbReference type="EMBL" id="AHE38939.1"/>
    </source>
</evidence>
<dbReference type="RefSeq" id="WP_024126320.1">
    <property type="nucleotide sequence ID" value="NC_023283.1"/>
</dbReference>
<protein>
    <submittedName>
        <fullName evidence="1">Lipoprotein</fullName>
    </submittedName>
</protein>
<keyword evidence="1" id="KW-0449">Lipoprotein</keyword>
<accession>V9Z4M0</accession>
<dbReference type="AlphaFoldDB" id="V9Z4M0"/>
<sequence>MIETAKDEQKNGRNVVAKKLADDVVKNQSAEVNQMRGILDRL</sequence>
<keyword evidence="1" id="KW-0614">Plasmid</keyword>
<gene>
    <name evidence="1" type="ORF">pFRL3_162</name>
</gene>
<name>V9Z4M0_9ACTN</name>
<dbReference type="EMBL" id="KF602048">
    <property type="protein sequence ID" value="AHE38939.1"/>
    <property type="molecule type" value="Genomic_DNA"/>
</dbReference>
<dbReference type="InterPro" id="IPR012347">
    <property type="entry name" value="Ferritin-like"/>
</dbReference>
<proteinExistence type="predicted"/>
<geneLocation type="plasmid" evidence="1">
    <name>pFRL3</name>
</geneLocation>
<dbReference type="Gene3D" id="1.20.1260.10">
    <property type="match status" value="1"/>
</dbReference>
<reference evidence="1" key="1">
    <citation type="submission" date="2013-09" db="EMBL/GenBank/DDBJ databases">
        <title>Complete nucleotide sequence of Streptomyces linear plasmid pFRL3.</title>
        <authorList>
            <person name="Chen Z."/>
            <person name="Fang P."/>
            <person name="Qin Z."/>
        </authorList>
    </citation>
    <scope>NUCLEOTIDE SEQUENCE</scope>
    <source>
        <plasmid evidence="1">pFRL3</plasmid>
    </source>
</reference>
<organism evidence="1">
    <name type="scientific">Streptomyces sp. FR1</name>
    <dbReference type="NCBI Taxonomy" id="349971"/>
    <lineage>
        <taxon>Bacteria</taxon>
        <taxon>Bacillati</taxon>
        <taxon>Actinomycetota</taxon>
        <taxon>Actinomycetes</taxon>
        <taxon>Kitasatosporales</taxon>
        <taxon>Streptomycetaceae</taxon>
        <taxon>Streptomyces</taxon>
    </lineage>
</organism>